<organism evidence="3 5">
    <name type="scientific">Clostridium formicaceticum</name>
    <dbReference type="NCBI Taxonomy" id="1497"/>
    <lineage>
        <taxon>Bacteria</taxon>
        <taxon>Bacillati</taxon>
        <taxon>Bacillota</taxon>
        <taxon>Clostridia</taxon>
        <taxon>Eubacteriales</taxon>
        <taxon>Clostridiaceae</taxon>
        <taxon>Clostridium</taxon>
    </lineage>
</organism>
<feature type="transmembrane region" description="Helical" evidence="1">
    <location>
        <begin position="396"/>
        <end position="418"/>
    </location>
</feature>
<feature type="transmembrane region" description="Helical" evidence="1">
    <location>
        <begin position="320"/>
        <end position="341"/>
    </location>
</feature>
<proteinExistence type="predicted"/>
<reference evidence="3 5" key="2">
    <citation type="submission" date="2017-03" db="EMBL/GenBank/DDBJ databases">
        <title>Complete sequence of Clostridium formicaceticum DSM 92.</title>
        <authorList>
            <person name="Poehlein A."/>
            <person name="Karl M."/>
            <person name="Bengelsdorf F.R."/>
            <person name="Duerre P."/>
            <person name="Daniel R."/>
        </authorList>
    </citation>
    <scope>NUCLEOTIDE SEQUENCE [LARGE SCALE GENOMIC DNA]</scope>
    <source>
        <strain evidence="3 5">DSM 92</strain>
    </source>
</reference>
<keyword evidence="1" id="KW-1133">Transmembrane helix</keyword>
<name>A0AAC9RPX5_9CLOT</name>
<keyword evidence="1" id="KW-0812">Transmembrane</keyword>
<dbReference type="EMBL" id="CP020559">
    <property type="protein sequence ID" value="ARE88160.1"/>
    <property type="molecule type" value="Genomic_DNA"/>
</dbReference>
<evidence type="ECO:0000313" key="2">
    <source>
        <dbReference type="EMBL" id="AOY77582.1"/>
    </source>
</evidence>
<evidence type="ECO:0008006" key="6">
    <source>
        <dbReference type="Google" id="ProtNLM"/>
    </source>
</evidence>
<feature type="transmembrane region" description="Helical" evidence="1">
    <location>
        <begin position="370"/>
        <end position="390"/>
    </location>
</feature>
<evidence type="ECO:0000256" key="1">
    <source>
        <dbReference type="SAM" id="Phobius"/>
    </source>
</evidence>
<dbReference type="EMBL" id="CP017603">
    <property type="protein sequence ID" value="AOY77582.1"/>
    <property type="molecule type" value="Genomic_DNA"/>
</dbReference>
<gene>
    <name evidence="2" type="ORF">BJL90_18005</name>
    <name evidence="3" type="ORF">CLFO_25610</name>
</gene>
<accession>A0AAC9RPX5</accession>
<reference evidence="2 4" key="1">
    <citation type="submission" date="2016-10" db="EMBL/GenBank/DDBJ databases">
        <title>Complete Genome Sequence of Acetogen Clostridium formicoaceticum ATCC 27076.</title>
        <authorList>
            <person name="Bao T."/>
            <person name="Cheng C."/>
            <person name="Zhao J."/>
            <person name="Yang S.-T."/>
            <person name="Wang J."/>
            <person name="Wang M."/>
        </authorList>
    </citation>
    <scope>NUCLEOTIDE SEQUENCE [LARGE SCALE GENOMIC DNA]</scope>
    <source>
        <strain evidence="2 4">ATCC 27076</strain>
    </source>
</reference>
<dbReference type="Proteomes" id="UP000177894">
    <property type="component" value="Chromosome"/>
</dbReference>
<dbReference type="RefSeq" id="WP_070971315.1">
    <property type="nucleotide sequence ID" value="NZ_CP017603.1"/>
</dbReference>
<feature type="transmembrane region" description="Helical" evidence="1">
    <location>
        <begin position="27"/>
        <end position="49"/>
    </location>
</feature>
<sequence>MRKINWEIIKKEIHSNIKNNKLINNMLIIQCITCFTLIALLAANTIVAYSSTGYFKEFIGDKIYYGLNDNADDDGSYKEYMNSEKAYFQLYRFVEELRKNQDVTWISTIMQPIDVNISAKEIPEKFRFGYEEGDNEQPYRPYEDSDELFVGVKAVHVSENVLSEFGMSLDEGKIFSQKDFILDENNNVKVILGSEYKEYYRIGDTFEGINLFEKMVFEVIGFLPPDTYMPVKGSLFYLDRYMIIPAFSQVNFAQYPQFAKITLLQQANGQIITSDANINIEKLVNDLTLKYNTIRFKVYQIGKADLTNIMKISDEAVVQLLYIVITLIIFTVVGLSINILGCIRENYYRYGVHLMCGGTLFSITCQMFGLVLYIVGLALFISLLISMIIIESGIHLLIIVLVAMLVFGFSCITPSIAIKKLDVNYLIRRKE</sequence>
<evidence type="ECO:0000313" key="3">
    <source>
        <dbReference type="EMBL" id="ARE88160.1"/>
    </source>
</evidence>
<dbReference type="AlphaFoldDB" id="A0AAC9RPX5"/>
<protein>
    <recommendedName>
        <fullName evidence="6">ABC transporter permease</fullName>
    </recommendedName>
</protein>
<evidence type="ECO:0000313" key="4">
    <source>
        <dbReference type="Proteomes" id="UP000177894"/>
    </source>
</evidence>
<dbReference type="Proteomes" id="UP000192478">
    <property type="component" value="Chromosome"/>
</dbReference>
<keyword evidence="4" id="KW-1185">Reference proteome</keyword>
<keyword evidence="1" id="KW-0472">Membrane</keyword>
<evidence type="ECO:0000313" key="5">
    <source>
        <dbReference type="Proteomes" id="UP000192478"/>
    </source>
</evidence>
<dbReference type="KEGG" id="cfm:BJL90_18005"/>